<dbReference type="GO" id="GO:0034388">
    <property type="term" value="C:Pwp2p-containing subcomplex of 90S preribosome"/>
    <property type="evidence" value="ECO:0007669"/>
    <property type="project" value="TreeGrafter"/>
</dbReference>
<protein>
    <submittedName>
        <fullName evidence="1">Periodic tryptophan protein 2-like</fullName>
    </submittedName>
</protein>
<organism evidence="1 2">
    <name type="scientific">Holothuria leucospilota</name>
    <name type="common">Black long sea cucumber</name>
    <name type="synonym">Mertensiothuria leucospilota</name>
    <dbReference type="NCBI Taxonomy" id="206669"/>
    <lineage>
        <taxon>Eukaryota</taxon>
        <taxon>Metazoa</taxon>
        <taxon>Echinodermata</taxon>
        <taxon>Eleutherozoa</taxon>
        <taxon>Echinozoa</taxon>
        <taxon>Holothuroidea</taxon>
        <taxon>Aspidochirotacea</taxon>
        <taxon>Aspidochirotida</taxon>
        <taxon>Holothuriidae</taxon>
        <taxon>Holothuria</taxon>
    </lineage>
</organism>
<dbReference type="Gene3D" id="2.130.10.10">
    <property type="entry name" value="YVTN repeat-like/Quinoprotein amine dehydrogenase"/>
    <property type="match status" value="1"/>
</dbReference>
<gene>
    <name evidence="1" type="ORF">HOLleu_30176</name>
</gene>
<dbReference type="PANTHER" id="PTHR19858">
    <property type="entry name" value="WD40 REPEAT PROTEIN"/>
    <property type="match status" value="1"/>
</dbReference>
<dbReference type="InterPro" id="IPR015943">
    <property type="entry name" value="WD40/YVTN_repeat-like_dom_sf"/>
</dbReference>
<dbReference type="InterPro" id="IPR027145">
    <property type="entry name" value="PWP2"/>
</dbReference>
<comment type="caution">
    <text evidence="1">The sequence shown here is derived from an EMBL/GenBank/DDBJ whole genome shotgun (WGS) entry which is preliminary data.</text>
</comment>
<dbReference type="GO" id="GO:0032040">
    <property type="term" value="C:small-subunit processome"/>
    <property type="evidence" value="ECO:0007669"/>
    <property type="project" value="TreeGrafter"/>
</dbReference>
<accession>A0A9Q1GYF4</accession>
<keyword evidence="2" id="KW-1185">Reference proteome</keyword>
<dbReference type="AlphaFoldDB" id="A0A9Q1GYF4"/>
<dbReference type="GO" id="GO:0000462">
    <property type="term" value="P:maturation of SSU-rRNA from tricistronic rRNA transcript (SSU-rRNA, 5.8S rRNA, LSU-rRNA)"/>
    <property type="evidence" value="ECO:0007669"/>
    <property type="project" value="TreeGrafter"/>
</dbReference>
<dbReference type="Proteomes" id="UP001152320">
    <property type="component" value="Chromosome 15"/>
</dbReference>
<evidence type="ECO:0000313" key="1">
    <source>
        <dbReference type="EMBL" id="KAJ8028049.1"/>
    </source>
</evidence>
<dbReference type="SUPFAM" id="SSF82171">
    <property type="entry name" value="DPP6 N-terminal domain-like"/>
    <property type="match status" value="1"/>
</dbReference>
<name>A0A9Q1GYF4_HOLLE</name>
<dbReference type="PANTHER" id="PTHR19858:SF0">
    <property type="entry name" value="PERIODIC TRYPTOPHAN PROTEIN 2 HOMOLOG"/>
    <property type="match status" value="1"/>
</dbReference>
<evidence type="ECO:0000313" key="2">
    <source>
        <dbReference type="Proteomes" id="UP001152320"/>
    </source>
</evidence>
<dbReference type="OrthoDB" id="3142434at2759"/>
<reference evidence="1" key="1">
    <citation type="submission" date="2021-10" db="EMBL/GenBank/DDBJ databases">
        <title>Tropical sea cucumber genome reveals ecological adaptation and Cuvierian tubules defense mechanism.</title>
        <authorList>
            <person name="Chen T."/>
        </authorList>
    </citation>
    <scope>NUCLEOTIDE SEQUENCE</scope>
    <source>
        <strain evidence="1">Nanhai2018</strain>
        <tissue evidence="1">Muscle</tissue>
    </source>
</reference>
<dbReference type="EMBL" id="JAIZAY010000015">
    <property type="protein sequence ID" value="KAJ8028049.1"/>
    <property type="molecule type" value="Genomic_DNA"/>
</dbReference>
<proteinExistence type="predicted"/>
<dbReference type="GO" id="GO:0000028">
    <property type="term" value="P:ribosomal small subunit assembly"/>
    <property type="evidence" value="ECO:0007669"/>
    <property type="project" value="TreeGrafter"/>
</dbReference>
<sequence length="109" mass="11957">MKFNFKFSNLLGAVYRKGNICFTGDGDCVISPVGNRITKFDLRNNKSETFPVEARLNLTSIALSPDGLTAVLVDHAGDALLCSLTSKTVLHHIMLKGRVRCVKYSPDGR</sequence>